<keyword evidence="6 13" id="KW-0479">Metal-binding</keyword>
<evidence type="ECO:0000313" key="16">
    <source>
        <dbReference type="Proteomes" id="UP000786183"/>
    </source>
</evidence>
<keyword evidence="16" id="KW-1185">Reference proteome</keyword>
<evidence type="ECO:0000256" key="11">
    <source>
        <dbReference type="ARBA" id="ARBA00023118"/>
    </source>
</evidence>
<evidence type="ECO:0000313" key="15">
    <source>
        <dbReference type="EMBL" id="MBZ7986685.1"/>
    </source>
</evidence>
<proteinExistence type="inferred from homology"/>
<dbReference type="PANTHER" id="PTHR36531:SF6">
    <property type="entry name" value="DNA REPLICATION ATP-DEPENDENT HELICASE_NUCLEASE DNA2"/>
    <property type="match status" value="1"/>
</dbReference>
<keyword evidence="8 13" id="KW-0269">Exonuclease</keyword>
<sequence length="190" mass="22150">MELLKASLIRQFVFCPRIFYFYNFCDITPKYPKHVDFGNEFHVIQDELFKSRTFAKFGLSEYKAYKNQYLEDDELCGVCDMLFVGENEVVVLEFKHSDNLNLSNGAKMQLLAYAKMASKTYAKPCVRMILCSSNHLKHKVFKVFPDDFARLNKIIKDMKNLLDNGVFPNSSASLNACNQCEFFNYCDDRE</sequence>
<keyword evidence="10 13" id="KW-0411">Iron-sulfur</keyword>
<evidence type="ECO:0000256" key="12">
    <source>
        <dbReference type="ARBA" id="ARBA00023211"/>
    </source>
</evidence>
<dbReference type="PANTHER" id="PTHR36531">
    <property type="entry name" value="CRISPR-ASSOCIATED EXONUCLEASE CAS4"/>
    <property type="match status" value="1"/>
</dbReference>
<dbReference type="InterPro" id="IPR051827">
    <property type="entry name" value="Cas4_exonuclease"/>
</dbReference>
<comment type="cofactor">
    <cofactor evidence="13">
        <name>iron-sulfur cluster</name>
        <dbReference type="ChEBI" id="CHEBI:30408"/>
    </cofactor>
</comment>
<feature type="domain" description="DUF83" evidence="14">
    <location>
        <begin position="7"/>
        <end position="186"/>
    </location>
</feature>
<dbReference type="EMBL" id="JACGBB010000002">
    <property type="protein sequence ID" value="MBZ7986685.1"/>
    <property type="molecule type" value="Genomic_DNA"/>
</dbReference>
<dbReference type="RefSeq" id="WP_172229961.1">
    <property type="nucleotide sequence ID" value="NZ_CP035946.1"/>
</dbReference>
<comment type="function">
    <text evidence="13">CRISPR (clustered regularly interspaced short palindromic repeat) is an adaptive immune system that provides protection against mobile genetic elements (viruses, transposable elements and conjugative plasmids). CRISPR clusters contain sequences complementary to antecedent mobile elements and target invading nucleic acids. CRISPR clusters are transcribed and processed into CRISPR RNA (crRNA).</text>
</comment>
<dbReference type="Proteomes" id="UP000786183">
    <property type="component" value="Unassembled WGS sequence"/>
</dbReference>
<evidence type="ECO:0000256" key="3">
    <source>
        <dbReference type="ARBA" id="ARBA00012768"/>
    </source>
</evidence>
<keyword evidence="9 13" id="KW-0408">Iron</keyword>
<evidence type="ECO:0000256" key="9">
    <source>
        <dbReference type="ARBA" id="ARBA00023004"/>
    </source>
</evidence>
<dbReference type="EC" id="3.1.12.1" evidence="3 13"/>
<evidence type="ECO:0000256" key="2">
    <source>
        <dbReference type="ARBA" id="ARBA00009189"/>
    </source>
</evidence>
<dbReference type="InterPro" id="IPR011604">
    <property type="entry name" value="PDDEXK-like_dom_sf"/>
</dbReference>
<gene>
    <name evidence="15" type="primary">cas4</name>
    <name evidence="15" type="ORF">AVCANL283_00965</name>
</gene>
<accession>A0ABS7WPK3</accession>
<evidence type="ECO:0000256" key="1">
    <source>
        <dbReference type="ARBA" id="ARBA00001966"/>
    </source>
</evidence>
<keyword evidence="12 13" id="KW-0464">Manganese</keyword>
<keyword evidence="11 13" id="KW-0051">Antiviral defense</keyword>
<evidence type="ECO:0000256" key="13">
    <source>
        <dbReference type="RuleBase" id="RU365022"/>
    </source>
</evidence>
<name>A0ABS7WPK3_9BACT</name>
<keyword evidence="5 13" id="KW-0540">Nuclease</keyword>
<comment type="cofactor">
    <cofactor evidence="13">
        <name>Mg(2+)</name>
        <dbReference type="ChEBI" id="CHEBI:18420"/>
    </cofactor>
    <cofactor evidence="13">
        <name>Mn(2+)</name>
        <dbReference type="ChEBI" id="CHEBI:29035"/>
    </cofactor>
    <text evidence="13">Mg(2+) or Mn(2+) required for ssDNA cleavage activity.</text>
</comment>
<evidence type="ECO:0000256" key="6">
    <source>
        <dbReference type="ARBA" id="ARBA00022723"/>
    </source>
</evidence>
<evidence type="ECO:0000259" key="14">
    <source>
        <dbReference type="Pfam" id="PF01930"/>
    </source>
</evidence>
<evidence type="ECO:0000256" key="4">
    <source>
        <dbReference type="ARBA" id="ARBA00020049"/>
    </source>
</evidence>
<organism evidence="15 16">
    <name type="scientific">Campylobacter canadensis</name>
    <dbReference type="NCBI Taxonomy" id="449520"/>
    <lineage>
        <taxon>Bacteria</taxon>
        <taxon>Pseudomonadati</taxon>
        <taxon>Campylobacterota</taxon>
        <taxon>Epsilonproteobacteria</taxon>
        <taxon>Campylobacterales</taxon>
        <taxon>Campylobacteraceae</taxon>
        <taxon>Campylobacter</taxon>
    </lineage>
</organism>
<comment type="similarity">
    <text evidence="2 13">Belongs to the CRISPR-associated exonuclease Cas4 family.</text>
</comment>
<dbReference type="NCBIfam" id="TIGR00372">
    <property type="entry name" value="cas4"/>
    <property type="match status" value="1"/>
</dbReference>
<comment type="caution">
    <text evidence="15">The sequence shown here is derived from an EMBL/GenBank/DDBJ whole genome shotgun (WGS) entry which is preliminary data.</text>
</comment>
<evidence type="ECO:0000256" key="10">
    <source>
        <dbReference type="ARBA" id="ARBA00023014"/>
    </source>
</evidence>
<evidence type="ECO:0000256" key="7">
    <source>
        <dbReference type="ARBA" id="ARBA00022801"/>
    </source>
</evidence>
<evidence type="ECO:0000256" key="8">
    <source>
        <dbReference type="ARBA" id="ARBA00022839"/>
    </source>
</evidence>
<comment type="cofactor">
    <cofactor evidence="1">
        <name>[4Fe-4S] cluster</name>
        <dbReference type="ChEBI" id="CHEBI:49883"/>
    </cofactor>
</comment>
<dbReference type="Gene3D" id="3.90.320.10">
    <property type="match status" value="1"/>
</dbReference>
<reference evidence="15 16" key="1">
    <citation type="submission" date="2020-07" db="EMBL/GenBank/DDBJ databases">
        <title>Transfer of Campylobacter canadensis to the novel genus Avispirillum gen. nov., that also includes two novel species recovered from migratory waterfowl: Avispirillum anseris sp. nov. and Avispirillum brantae sp. nov.</title>
        <authorList>
            <person name="Miller W.G."/>
            <person name="Chapman M.H."/>
            <person name="Yee E."/>
            <person name="Inglis G.D."/>
        </authorList>
    </citation>
    <scope>NUCLEOTIDE SEQUENCE [LARGE SCALE GENOMIC DNA]</scope>
    <source>
        <strain evidence="15 16">L283</strain>
    </source>
</reference>
<keyword evidence="7 13" id="KW-0378">Hydrolase</keyword>
<evidence type="ECO:0000256" key="5">
    <source>
        <dbReference type="ARBA" id="ARBA00022722"/>
    </source>
</evidence>
<dbReference type="Pfam" id="PF01930">
    <property type="entry name" value="Cas_Cas4"/>
    <property type="match status" value="1"/>
</dbReference>
<dbReference type="InterPro" id="IPR013343">
    <property type="entry name" value="CRISPR-assoc_prot_Cas4"/>
</dbReference>
<dbReference type="InterPro" id="IPR022765">
    <property type="entry name" value="Dna2/Cas4_DUF83"/>
</dbReference>
<protein>
    <recommendedName>
        <fullName evidence="4 13">CRISPR-associated exonuclease Cas4</fullName>
        <ecNumber evidence="3 13">3.1.12.1</ecNumber>
    </recommendedName>
</protein>